<sequence length="421" mass="48790">MVTVLEYFKTNDRETWTYKHFLNEIRETIIISPPYSGDWSGLDGAWYRRYIYHVEKSDPESDPEVLPLFSAPFWVDENDKCQQTIPFFQDILEREKRNAGKNYVIEDVRVLNEAVQLKLQAPLTNDILRIKPGETKMMPRTNVNVAEQKTSHRKLQKTRQLSLESDLSDLNAMFSSALKDWTVLEPSAEKCLSSAAISFLQLEKPNPIILEAGDLFYDGYIGEDEISHEEISPLDPNDHLDPNVACEMIAKEIPSRQNSEQDIDVLLSVIFFHVSMIFWIVILGAPSNAEGYHVDWMFTRHDLGKDLSWGREFSVCELVPKLKQTQGYHNTSYAWFFVFLLYYACYPSYVGRGYYASINLADFDIPTKYEELKSDIEISHIMLQVKKLLYTTITRFTLIKKRAEKEKLVPGRMLVPVPKLK</sequence>
<dbReference type="Proteomes" id="UP000789342">
    <property type="component" value="Unassembled WGS sequence"/>
</dbReference>
<proteinExistence type="predicted"/>
<evidence type="ECO:0000313" key="3">
    <source>
        <dbReference type="Proteomes" id="UP000789342"/>
    </source>
</evidence>
<keyword evidence="1" id="KW-1133">Transmembrane helix</keyword>
<feature type="non-terminal residue" evidence="2">
    <location>
        <position position="421"/>
    </location>
</feature>
<evidence type="ECO:0000256" key="1">
    <source>
        <dbReference type="SAM" id="Phobius"/>
    </source>
</evidence>
<evidence type="ECO:0000313" key="2">
    <source>
        <dbReference type="EMBL" id="CAG8602051.1"/>
    </source>
</evidence>
<reference evidence="2" key="1">
    <citation type="submission" date="2021-06" db="EMBL/GenBank/DDBJ databases">
        <authorList>
            <person name="Kallberg Y."/>
            <person name="Tangrot J."/>
            <person name="Rosling A."/>
        </authorList>
    </citation>
    <scope>NUCLEOTIDE SEQUENCE</scope>
    <source>
        <strain evidence="2">CL551</strain>
    </source>
</reference>
<keyword evidence="1" id="KW-0472">Membrane</keyword>
<keyword evidence="3" id="KW-1185">Reference proteome</keyword>
<feature type="transmembrane region" description="Helical" evidence="1">
    <location>
        <begin position="332"/>
        <end position="350"/>
    </location>
</feature>
<dbReference type="AlphaFoldDB" id="A0A9N9GF92"/>
<dbReference type="EMBL" id="CAJVPV010006243">
    <property type="protein sequence ID" value="CAG8602051.1"/>
    <property type="molecule type" value="Genomic_DNA"/>
</dbReference>
<protein>
    <submittedName>
        <fullName evidence="2">2033_t:CDS:1</fullName>
    </submittedName>
</protein>
<name>A0A9N9GF92_9GLOM</name>
<organism evidence="2 3">
    <name type="scientific">Acaulospora morrowiae</name>
    <dbReference type="NCBI Taxonomy" id="94023"/>
    <lineage>
        <taxon>Eukaryota</taxon>
        <taxon>Fungi</taxon>
        <taxon>Fungi incertae sedis</taxon>
        <taxon>Mucoromycota</taxon>
        <taxon>Glomeromycotina</taxon>
        <taxon>Glomeromycetes</taxon>
        <taxon>Diversisporales</taxon>
        <taxon>Acaulosporaceae</taxon>
        <taxon>Acaulospora</taxon>
    </lineage>
</organism>
<comment type="caution">
    <text evidence="2">The sequence shown here is derived from an EMBL/GenBank/DDBJ whole genome shotgun (WGS) entry which is preliminary data.</text>
</comment>
<gene>
    <name evidence="2" type="ORF">AMORRO_LOCUS7825</name>
</gene>
<accession>A0A9N9GF92</accession>
<feature type="transmembrane region" description="Helical" evidence="1">
    <location>
        <begin position="265"/>
        <end position="285"/>
    </location>
</feature>
<keyword evidence="1" id="KW-0812">Transmembrane</keyword>